<dbReference type="Gene3D" id="4.10.240.10">
    <property type="entry name" value="Zn(2)-C6 fungal-type DNA-binding domain"/>
    <property type="match status" value="1"/>
</dbReference>
<dbReference type="PROSITE" id="PS50048">
    <property type="entry name" value="ZN2_CY6_FUNGAL_2"/>
    <property type="match status" value="1"/>
</dbReference>
<dbReference type="FunCoup" id="A0A0C3C639">
    <property type="interactions" value="248"/>
</dbReference>
<evidence type="ECO:0000256" key="8">
    <source>
        <dbReference type="SAM" id="MobiDB-lite"/>
    </source>
</evidence>
<dbReference type="OrthoDB" id="2123952at2759"/>
<dbReference type="SUPFAM" id="SSF57701">
    <property type="entry name" value="Zn2/Cys6 DNA-binding domain"/>
    <property type="match status" value="1"/>
</dbReference>
<accession>A0A0C3C639</accession>
<evidence type="ECO:0000256" key="1">
    <source>
        <dbReference type="ARBA" id="ARBA00004123"/>
    </source>
</evidence>
<dbReference type="GO" id="GO:0000981">
    <property type="term" value="F:DNA-binding transcription factor activity, RNA polymerase II-specific"/>
    <property type="evidence" value="ECO:0007669"/>
    <property type="project" value="InterPro"/>
</dbReference>
<dbReference type="InParanoid" id="A0A0C3C639"/>
<evidence type="ECO:0000256" key="6">
    <source>
        <dbReference type="ARBA" id="ARBA00023163"/>
    </source>
</evidence>
<dbReference type="GO" id="GO:0006351">
    <property type="term" value="P:DNA-templated transcription"/>
    <property type="evidence" value="ECO:0007669"/>
    <property type="project" value="InterPro"/>
</dbReference>
<evidence type="ECO:0000256" key="5">
    <source>
        <dbReference type="ARBA" id="ARBA00023125"/>
    </source>
</evidence>
<dbReference type="CDD" id="cd12148">
    <property type="entry name" value="fungal_TF_MHR"/>
    <property type="match status" value="1"/>
</dbReference>
<keyword evidence="6" id="KW-0804">Transcription</keyword>
<evidence type="ECO:0000256" key="3">
    <source>
        <dbReference type="ARBA" id="ARBA00022833"/>
    </source>
</evidence>
<dbReference type="PROSITE" id="PS00463">
    <property type="entry name" value="ZN2_CY6_FUNGAL_1"/>
    <property type="match status" value="1"/>
</dbReference>
<reference evidence="11" key="2">
    <citation type="submission" date="2015-01" db="EMBL/GenBank/DDBJ databases">
        <title>Evolutionary Origins and Diversification of the Mycorrhizal Mutualists.</title>
        <authorList>
            <consortium name="DOE Joint Genome Institute"/>
            <consortium name="Mycorrhizal Genomics Consortium"/>
            <person name="Kohler A."/>
            <person name="Kuo A."/>
            <person name="Nagy L.G."/>
            <person name="Floudas D."/>
            <person name="Copeland A."/>
            <person name="Barry K.W."/>
            <person name="Cichocki N."/>
            <person name="Veneault-Fourrey C."/>
            <person name="LaButti K."/>
            <person name="Lindquist E.A."/>
            <person name="Lipzen A."/>
            <person name="Lundell T."/>
            <person name="Morin E."/>
            <person name="Murat C."/>
            <person name="Riley R."/>
            <person name="Ohm R."/>
            <person name="Sun H."/>
            <person name="Tunlid A."/>
            <person name="Henrissat B."/>
            <person name="Grigoriev I.V."/>
            <person name="Hibbett D.S."/>
            <person name="Martin F."/>
        </authorList>
    </citation>
    <scope>NUCLEOTIDE SEQUENCE [LARGE SCALE GENOMIC DNA]</scope>
    <source>
        <strain evidence="11">Zn</strain>
    </source>
</reference>
<gene>
    <name evidence="10" type="ORF">OIDMADRAFT_184423</name>
</gene>
<dbReference type="HOGENOM" id="CLU_007003_0_2_1"/>
<name>A0A0C3C639_OIDMZ</name>
<dbReference type="PANTHER" id="PTHR31313">
    <property type="entry name" value="TY1 ENHANCER ACTIVATOR"/>
    <property type="match status" value="1"/>
</dbReference>
<keyword evidence="4" id="KW-0805">Transcription regulation</keyword>
<evidence type="ECO:0000256" key="7">
    <source>
        <dbReference type="ARBA" id="ARBA00023242"/>
    </source>
</evidence>
<dbReference type="PANTHER" id="PTHR31313:SF4">
    <property type="entry name" value="CONIDIAL DEVELOPMENT PROTEIN FLUFFY"/>
    <property type="match status" value="1"/>
</dbReference>
<dbReference type="GO" id="GO:0005634">
    <property type="term" value="C:nucleus"/>
    <property type="evidence" value="ECO:0007669"/>
    <property type="project" value="UniProtKB-SubCell"/>
</dbReference>
<evidence type="ECO:0000256" key="2">
    <source>
        <dbReference type="ARBA" id="ARBA00022723"/>
    </source>
</evidence>
<feature type="compositionally biased region" description="Low complexity" evidence="8">
    <location>
        <begin position="127"/>
        <end position="137"/>
    </location>
</feature>
<evidence type="ECO:0000313" key="11">
    <source>
        <dbReference type="Proteomes" id="UP000054321"/>
    </source>
</evidence>
<keyword evidence="11" id="KW-1185">Reference proteome</keyword>
<proteinExistence type="predicted"/>
<evidence type="ECO:0000256" key="4">
    <source>
        <dbReference type="ARBA" id="ARBA00023015"/>
    </source>
</evidence>
<keyword evidence="7" id="KW-0539">Nucleus</keyword>
<comment type="subcellular location">
    <subcellularLocation>
        <location evidence="1">Nucleus</location>
    </subcellularLocation>
</comment>
<dbReference type="AlphaFoldDB" id="A0A0C3C639"/>
<feature type="domain" description="Zn(2)-C6 fungal-type" evidence="9">
    <location>
        <begin position="34"/>
        <end position="64"/>
    </location>
</feature>
<sequence>MLTNFSTRADIPEGYHLGPNMRRRRGPAFITKTACTECRKGRAKCDGQQPCARCTSKGGLKCEYNLSVHVRKEEMRQEINELRTHYQMSEKIFELLTSGDQANLIVSKLQQKEPLGEILEQLGGHSPAGASLTAASSSRRRESLRSDDTGVAQSKTEYLSPGPDESEMYCFENGSRWTKLPLGDTVIEHLLLLYFCWEYPIFSGISKRHFVRDFNSGHDRYCSPLLVNAMLAVGCRFSDQVEARMDPNDGDTAGMHCYLEAERLLSICRGERSVTVIQAMSLLSTWNSSRGDYKRARFYAGQAIRLAVEVGLHLDGDVDEVPDDVREVRNTTFWGVFMLDQAWSLATGCLPHISQEGIWTKEPTVFDKDELREWIPYAGDEIPHGLDLRQPSNVRAVYKSLCGLSTIIHSTLYVMYADTDSLTAREFLDQYTRMLNWYSTLPEVLRLGENSTPSVLFVHMYYYFSIILTFCPLANLRFLDSKISALEVCTDAANAAVTLVRSYESLHGLRRTPCFLPYIVFASGIVHLGSLDPKINPVETMTQSAQEVAILQLMSLYHGSSKRACRILLNRALRTNSTDANLDKDAEEDTSSLWKPLVMGLIWPLADTPRHGSISDDPTVIRRLSIAATYQEKLKNNGFERAM</sequence>
<feature type="compositionally biased region" description="Basic and acidic residues" evidence="8">
    <location>
        <begin position="139"/>
        <end position="148"/>
    </location>
</feature>
<keyword evidence="5" id="KW-0238">DNA-binding</keyword>
<dbReference type="InterPro" id="IPR036864">
    <property type="entry name" value="Zn2-C6_fun-type_DNA-bd_sf"/>
</dbReference>
<keyword evidence="3" id="KW-0862">Zinc</keyword>
<protein>
    <recommendedName>
        <fullName evidence="9">Zn(2)-C6 fungal-type domain-containing protein</fullName>
    </recommendedName>
</protein>
<keyword evidence="2" id="KW-0479">Metal-binding</keyword>
<dbReference type="EMBL" id="KN832890">
    <property type="protein sequence ID" value="KIM94348.1"/>
    <property type="molecule type" value="Genomic_DNA"/>
</dbReference>
<dbReference type="Pfam" id="PF00172">
    <property type="entry name" value="Zn_clus"/>
    <property type="match status" value="1"/>
</dbReference>
<evidence type="ECO:0000259" key="9">
    <source>
        <dbReference type="PROSITE" id="PS50048"/>
    </source>
</evidence>
<dbReference type="InterPro" id="IPR007219">
    <property type="entry name" value="XnlR_reg_dom"/>
</dbReference>
<dbReference type="GO" id="GO:0008270">
    <property type="term" value="F:zinc ion binding"/>
    <property type="evidence" value="ECO:0007669"/>
    <property type="project" value="InterPro"/>
</dbReference>
<dbReference type="Pfam" id="PF04082">
    <property type="entry name" value="Fungal_trans"/>
    <property type="match status" value="1"/>
</dbReference>
<dbReference type="Proteomes" id="UP000054321">
    <property type="component" value="Unassembled WGS sequence"/>
</dbReference>
<dbReference type="GO" id="GO:0003677">
    <property type="term" value="F:DNA binding"/>
    <property type="evidence" value="ECO:0007669"/>
    <property type="project" value="UniProtKB-KW"/>
</dbReference>
<dbReference type="SMART" id="SM00906">
    <property type="entry name" value="Fungal_trans"/>
    <property type="match status" value="1"/>
</dbReference>
<dbReference type="InterPro" id="IPR051615">
    <property type="entry name" value="Transcr_Regulatory_Elem"/>
</dbReference>
<feature type="region of interest" description="Disordered" evidence="8">
    <location>
        <begin position="123"/>
        <end position="161"/>
    </location>
</feature>
<dbReference type="InterPro" id="IPR001138">
    <property type="entry name" value="Zn2Cys6_DnaBD"/>
</dbReference>
<organism evidence="10 11">
    <name type="scientific">Oidiodendron maius (strain Zn)</name>
    <dbReference type="NCBI Taxonomy" id="913774"/>
    <lineage>
        <taxon>Eukaryota</taxon>
        <taxon>Fungi</taxon>
        <taxon>Dikarya</taxon>
        <taxon>Ascomycota</taxon>
        <taxon>Pezizomycotina</taxon>
        <taxon>Leotiomycetes</taxon>
        <taxon>Leotiomycetes incertae sedis</taxon>
        <taxon>Myxotrichaceae</taxon>
        <taxon>Oidiodendron</taxon>
    </lineage>
</organism>
<reference evidence="10 11" key="1">
    <citation type="submission" date="2014-04" db="EMBL/GenBank/DDBJ databases">
        <authorList>
            <consortium name="DOE Joint Genome Institute"/>
            <person name="Kuo A."/>
            <person name="Martino E."/>
            <person name="Perotto S."/>
            <person name="Kohler A."/>
            <person name="Nagy L.G."/>
            <person name="Floudas D."/>
            <person name="Copeland A."/>
            <person name="Barry K.W."/>
            <person name="Cichocki N."/>
            <person name="Veneault-Fourrey C."/>
            <person name="LaButti K."/>
            <person name="Lindquist E.A."/>
            <person name="Lipzen A."/>
            <person name="Lundell T."/>
            <person name="Morin E."/>
            <person name="Murat C."/>
            <person name="Sun H."/>
            <person name="Tunlid A."/>
            <person name="Henrissat B."/>
            <person name="Grigoriev I.V."/>
            <person name="Hibbett D.S."/>
            <person name="Martin F."/>
            <person name="Nordberg H.P."/>
            <person name="Cantor M.N."/>
            <person name="Hua S.X."/>
        </authorList>
    </citation>
    <scope>NUCLEOTIDE SEQUENCE [LARGE SCALE GENOMIC DNA]</scope>
    <source>
        <strain evidence="10 11">Zn</strain>
    </source>
</reference>
<evidence type="ECO:0000313" key="10">
    <source>
        <dbReference type="EMBL" id="KIM94348.1"/>
    </source>
</evidence>
<dbReference type="CDD" id="cd00067">
    <property type="entry name" value="GAL4"/>
    <property type="match status" value="1"/>
</dbReference>
<dbReference type="STRING" id="913774.A0A0C3C639"/>
<dbReference type="SMART" id="SM00066">
    <property type="entry name" value="GAL4"/>
    <property type="match status" value="1"/>
</dbReference>